<dbReference type="EMBL" id="DAKRPA010000174">
    <property type="protein sequence ID" value="DAZ96206.1"/>
    <property type="molecule type" value="Genomic_DNA"/>
</dbReference>
<dbReference type="Gene3D" id="1.25.40.10">
    <property type="entry name" value="Tetratricopeptide repeat domain"/>
    <property type="match status" value="1"/>
</dbReference>
<dbReference type="SUPFAM" id="SSF48452">
    <property type="entry name" value="TPR-like"/>
    <property type="match status" value="1"/>
</dbReference>
<proteinExistence type="inferred from homology"/>
<evidence type="ECO:0000256" key="3">
    <source>
        <dbReference type="ARBA" id="ARBA00022174"/>
    </source>
</evidence>
<dbReference type="PROSITE" id="PS50005">
    <property type="entry name" value="TPR"/>
    <property type="match status" value="1"/>
</dbReference>
<dbReference type="PANTHER" id="PTHR31078">
    <property type="entry name" value="CILIA- AND FLAGELLA-ASSOCIATED PROTEIN 300"/>
    <property type="match status" value="1"/>
</dbReference>
<protein>
    <recommendedName>
        <fullName evidence="3">Cilia- and flagella-associated protein 300</fullName>
    </recommendedName>
</protein>
<keyword evidence="7" id="KW-0802">TPR repeat</keyword>
<dbReference type="InterPro" id="IPR029416">
    <property type="entry name" value="CFAP300"/>
</dbReference>
<accession>A0AAV2YR45</accession>
<evidence type="ECO:0000256" key="5">
    <source>
        <dbReference type="ARBA" id="ARBA00023212"/>
    </source>
</evidence>
<feature type="repeat" description="TPR" evidence="7">
    <location>
        <begin position="171"/>
        <end position="204"/>
    </location>
</feature>
<evidence type="ECO:0000313" key="8">
    <source>
        <dbReference type="EMBL" id="DAZ96206.1"/>
    </source>
</evidence>
<evidence type="ECO:0000256" key="6">
    <source>
        <dbReference type="ARBA" id="ARBA00023273"/>
    </source>
</evidence>
<comment type="similarity">
    <text evidence="2">Belongs to the CFAP300 family.</text>
</comment>
<evidence type="ECO:0000313" key="9">
    <source>
        <dbReference type="Proteomes" id="UP001146120"/>
    </source>
</evidence>
<dbReference type="Proteomes" id="UP001146120">
    <property type="component" value="Unassembled WGS sequence"/>
</dbReference>
<keyword evidence="4" id="KW-0963">Cytoplasm</keyword>
<gene>
    <name evidence="8" type="ORF">N0F65_012568</name>
</gene>
<dbReference type="PANTHER" id="PTHR31078:SF1">
    <property type="entry name" value="CILIA- AND FLAGELLA-ASSOCIATED PROTEIN 300"/>
    <property type="match status" value="1"/>
</dbReference>
<organism evidence="8 9">
    <name type="scientific">Lagenidium giganteum</name>
    <dbReference type="NCBI Taxonomy" id="4803"/>
    <lineage>
        <taxon>Eukaryota</taxon>
        <taxon>Sar</taxon>
        <taxon>Stramenopiles</taxon>
        <taxon>Oomycota</taxon>
        <taxon>Peronosporomycetes</taxon>
        <taxon>Pythiales</taxon>
        <taxon>Pythiaceae</taxon>
    </lineage>
</organism>
<reference evidence="8" key="2">
    <citation type="journal article" date="2023" name="Microbiol Resour">
        <title>Decontamination and Annotation of the Draft Genome Sequence of the Oomycete Lagenidium giganteum ARSEF 373.</title>
        <authorList>
            <person name="Morgan W.R."/>
            <person name="Tartar A."/>
        </authorList>
    </citation>
    <scope>NUCLEOTIDE SEQUENCE</scope>
    <source>
        <strain evidence="8">ARSEF 373</strain>
    </source>
</reference>
<dbReference type="AlphaFoldDB" id="A0AAV2YR45"/>
<keyword evidence="5" id="KW-0206">Cytoskeleton</keyword>
<sequence>MGKQLVITLYRSFLRNAKTLDSRRAFKALLPRQVVWNQGHQAEDFYGTDASCVETVRREFRTHKTPQEVEVAIDEAFQLLKAISERVQLLIDEHDGTQFQITEPAYFQTFAAKYSALRAEETAQNAEKLDRALELIDGASKMLTNPSYSSKEKASFAKSYYRESLKAYETAEANAYLAYHYYLDEDLESAEQYYQRAMELDPLLGNTYNDLALVRKSQDRMPEALKLLAKAKAAPRYDARHYPNLQLAEWHLTNDRVRPALLEYIEALHWLGPEEGTAMRNTVTDMATYMVILAEKRGTQFVQASRTPIGMAALVTEYAPPSCEKSDVAASSNQHFELIEDGLPLLKSSDVKQKLLQWNLDGSLQLKRFRVLKQITPANHEQLINEFFAADNVQSLLSFPPEFSGAVPKGIQLRKLHVDVTSMAFFDKLEDAGLVSSSGSLRRCMDELYDGATASDLLKEMLINPDSEAAGTFTEDEQQQFIFQLMRAFVIGGSMSQPDESFEPYAAMTKDFYKALVSVKKNASDRSVIDVTSHVYVVEDEKIFPAPSPFNTCFLVIDPKKRWLTVWYNYFQPFW</sequence>
<evidence type="ECO:0000256" key="4">
    <source>
        <dbReference type="ARBA" id="ARBA00022490"/>
    </source>
</evidence>
<comment type="caution">
    <text evidence="8">The sequence shown here is derived from an EMBL/GenBank/DDBJ whole genome shotgun (WGS) entry which is preliminary data.</text>
</comment>
<keyword evidence="9" id="KW-1185">Reference proteome</keyword>
<evidence type="ECO:0000256" key="2">
    <source>
        <dbReference type="ARBA" id="ARBA00009205"/>
    </source>
</evidence>
<comment type="subcellular location">
    <subcellularLocation>
        <location evidence="1">Cytoplasm</location>
        <location evidence="1">Cytoskeleton</location>
        <location evidence="1">Cilium axoneme</location>
    </subcellularLocation>
</comment>
<dbReference type="InterPro" id="IPR011990">
    <property type="entry name" value="TPR-like_helical_dom_sf"/>
</dbReference>
<keyword evidence="6" id="KW-0966">Cell projection</keyword>
<dbReference type="Pfam" id="PF14926">
    <property type="entry name" value="CFAP300"/>
    <property type="match status" value="1"/>
</dbReference>
<dbReference type="GO" id="GO:0005930">
    <property type="term" value="C:axoneme"/>
    <property type="evidence" value="ECO:0007669"/>
    <property type="project" value="UniProtKB-SubCell"/>
</dbReference>
<evidence type="ECO:0000256" key="7">
    <source>
        <dbReference type="PROSITE-ProRule" id="PRU00339"/>
    </source>
</evidence>
<dbReference type="InterPro" id="IPR019734">
    <property type="entry name" value="TPR_rpt"/>
</dbReference>
<name>A0AAV2YR45_9STRA</name>
<reference evidence="8" key="1">
    <citation type="submission" date="2022-11" db="EMBL/GenBank/DDBJ databases">
        <authorList>
            <person name="Morgan W.R."/>
            <person name="Tartar A."/>
        </authorList>
    </citation>
    <scope>NUCLEOTIDE SEQUENCE</scope>
    <source>
        <strain evidence="8">ARSEF 373</strain>
    </source>
</reference>
<evidence type="ECO:0000256" key="1">
    <source>
        <dbReference type="ARBA" id="ARBA00004430"/>
    </source>
</evidence>